<organism evidence="1 2">
    <name type="scientific">Mucilaginibacter panaciglaebae</name>
    <dbReference type="NCBI Taxonomy" id="502331"/>
    <lineage>
        <taxon>Bacteria</taxon>
        <taxon>Pseudomonadati</taxon>
        <taxon>Bacteroidota</taxon>
        <taxon>Sphingobacteriia</taxon>
        <taxon>Sphingobacteriales</taxon>
        <taxon>Sphingobacteriaceae</taxon>
        <taxon>Mucilaginibacter</taxon>
    </lineage>
</organism>
<name>A0ABP7WPR6_9SPHI</name>
<proteinExistence type="predicted"/>
<comment type="caution">
    <text evidence="1">The sequence shown here is derived from an EMBL/GenBank/DDBJ whole genome shotgun (WGS) entry which is preliminary data.</text>
</comment>
<sequence>MPYKYIDQRIKNHAQPQARINKSYQTATGDEQTIIVGNDIKTKVFYNSSTAPKQNIA</sequence>
<accession>A0ABP7WPR6</accession>
<dbReference type="Proteomes" id="UP001500841">
    <property type="component" value="Unassembled WGS sequence"/>
</dbReference>
<evidence type="ECO:0000313" key="2">
    <source>
        <dbReference type="Proteomes" id="UP001500841"/>
    </source>
</evidence>
<protein>
    <submittedName>
        <fullName evidence="1">Uncharacterized protein</fullName>
    </submittedName>
</protein>
<gene>
    <name evidence="1" type="ORF">GCM10022392_15160</name>
</gene>
<evidence type="ECO:0000313" key="1">
    <source>
        <dbReference type="EMBL" id="GAA4093622.1"/>
    </source>
</evidence>
<dbReference type="EMBL" id="BAABCV010000004">
    <property type="protein sequence ID" value="GAA4093622.1"/>
    <property type="molecule type" value="Genomic_DNA"/>
</dbReference>
<keyword evidence="2" id="KW-1185">Reference proteome</keyword>
<reference evidence="2" key="1">
    <citation type="journal article" date="2019" name="Int. J. Syst. Evol. Microbiol.">
        <title>The Global Catalogue of Microorganisms (GCM) 10K type strain sequencing project: providing services to taxonomists for standard genome sequencing and annotation.</title>
        <authorList>
            <consortium name="The Broad Institute Genomics Platform"/>
            <consortium name="The Broad Institute Genome Sequencing Center for Infectious Disease"/>
            <person name="Wu L."/>
            <person name="Ma J."/>
        </authorList>
    </citation>
    <scope>NUCLEOTIDE SEQUENCE [LARGE SCALE GENOMIC DNA]</scope>
    <source>
        <strain evidence="2">JCM 17085</strain>
    </source>
</reference>